<comment type="caution">
    <text evidence="1">The sequence shown here is derived from an EMBL/GenBank/DDBJ whole genome shotgun (WGS) entry which is preliminary data.</text>
</comment>
<dbReference type="Proteomes" id="UP001243375">
    <property type="component" value="Unassembled WGS sequence"/>
</dbReference>
<name>A0ACC2WLH8_9TREE</name>
<proteinExistence type="predicted"/>
<organism evidence="1 2">
    <name type="scientific">Naganishia vaughanmartiniae</name>
    <dbReference type="NCBI Taxonomy" id="1424756"/>
    <lineage>
        <taxon>Eukaryota</taxon>
        <taxon>Fungi</taxon>
        <taxon>Dikarya</taxon>
        <taxon>Basidiomycota</taxon>
        <taxon>Agaricomycotina</taxon>
        <taxon>Tremellomycetes</taxon>
        <taxon>Filobasidiales</taxon>
        <taxon>Filobasidiaceae</taxon>
        <taxon>Naganishia</taxon>
    </lineage>
</organism>
<reference evidence="1" key="1">
    <citation type="submission" date="2023-04" db="EMBL/GenBank/DDBJ databases">
        <title>Draft Genome sequencing of Naganishia species isolated from polar environments using Oxford Nanopore Technology.</title>
        <authorList>
            <person name="Leo P."/>
            <person name="Venkateswaran K."/>
        </authorList>
    </citation>
    <scope>NUCLEOTIDE SEQUENCE</scope>
    <source>
        <strain evidence="1">MNA-CCFEE 5425</strain>
    </source>
</reference>
<gene>
    <name evidence="1" type="ORF">QFC22_006347</name>
</gene>
<evidence type="ECO:0000313" key="2">
    <source>
        <dbReference type="Proteomes" id="UP001243375"/>
    </source>
</evidence>
<keyword evidence="2" id="KW-1185">Reference proteome</keyword>
<evidence type="ECO:0000313" key="1">
    <source>
        <dbReference type="EMBL" id="KAJ9112263.1"/>
    </source>
</evidence>
<protein>
    <submittedName>
        <fullName evidence="1">Uncharacterized protein</fullName>
    </submittedName>
</protein>
<dbReference type="EMBL" id="JASBWU010000026">
    <property type="protein sequence ID" value="KAJ9112263.1"/>
    <property type="molecule type" value="Genomic_DNA"/>
</dbReference>
<accession>A0ACC2WLH8</accession>
<sequence length="184" mass="19956">MDDGIPPDDDDVMADDFRLEEEEEARAQAEEYRQLAHLAAMASARLIDPSKSKPVKRRNVAGSSKATGKVEHAGSHQEAGNAGDIRDKDGTEKNNEVRSAEKVRTSRPAAVGKQTRDKGKANVSTRRANRLPRSSSSPVCSLDVKQPSSARQSFDVDQHQPINLDEPASSKAPLAPVFLAKNES</sequence>